<dbReference type="Proteomes" id="UP000596739">
    <property type="component" value="Unassembled WGS sequence"/>
</dbReference>
<keyword evidence="1" id="KW-0378">Hydrolase</keyword>
<name>A0ABS1ETX8_9CLOT</name>
<dbReference type="RefSeq" id="WP_200272326.1">
    <property type="nucleotide sequence ID" value="NZ_JAENHN010000051.1"/>
</dbReference>
<evidence type="ECO:0000313" key="2">
    <source>
        <dbReference type="Proteomes" id="UP000596739"/>
    </source>
</evidence>
<dbReference type="EMBL" id="JAENHN010000051">
    <property type="protein sequence ID" value="MBK1812789.1"/>
    <property type="molecule type" value="Genomic_DNA"/>
</dbReference>
<keyword evidence="2" id="KW-1185">Reference proteome</keyword>
<protein>
    <submittedName>
        <fullName evidence="1">Alpha/beta hydrolase</fullName>
    </submittedName>
</protein>
<dbReference type="InterPro" id="IPR029058">
    <property type="entry name" value="AB_hydrolase_fold"/>
</dbReference>
<dbReference type="GO" id="GO:0016787">
    <property type="term" value="F:hydrolase activity"/>
    <property type="evidence" value="ECO:0007669"/>
    <property type="project" value="UniProtKB-KW"/>
</dbReference>
<accession>A0ABS1ETX8</accession>
<reference evidence="2" key="1">
    <citation type="submission" date="2021-01" db="EMBL/GenBank/DDBJ databases">
        <title>Genome public.</title>
        <authorList>
            <person name="Liu C."/>
            <person name="Sun Q."/>
        </authorList>
    </citation>
    <scope>NUCLEOTIDE SEQUENCE [LARGE SCALE GENOMIC DNA]</scope>
    <source>
        <strain evidence="2">YIM B02505</strain>
    </source>
</reference>
<proteinExistence type="predicted"/>
<organism evidence="1 2">
    <name type="scientific">Clostridium yunnanense</name>
    <dbReference type="NCBI Taxonomy" id="2800325"/>
    <lineage>
        <taxon>Bacteria</taxon>
        <taxon>Bacillati</taxon>
        <taxon>Bacillota</taxon>
        <taxon>Clostridia</taxon>
        <taxon>Eubacteriales</taxon>
        <taxon>Clostridiaceae</taxon>
        <taxon>Clostridium</taxon>
    </lineage>
</organism>
<gene>
    <name evidence="1" type="ORF">JHL18_19385</name>
</gene>
<dbReference type="Gene3D" id="3.40.50.1820">
    <property type="entry name" value="alpha/beta hydrolase"/>
    <property type="match status" value="1"/>
</dbReference>
<dbReference type="SUPFAM" id="SSF53474">
    <property type="entry name" value="alpha/beta-Hydrolases"/>
    <property type="match status" value="1"/>
</dbReference>
<comment type="caution">
    <text evidence="1">The sequence shown here is derived from an EMBL/GenBank/DDBJ whole genome shotgun (WGS) entry which is preliminary data.</text>
</comment>
<evidence type="ECO:0000313" key="1">
    <source>
        <dbReference type="EMBL" id="MBK1812789.1"/>
    </source>
</evidence>
<sequence>MITNRKELINNILAIIWGPTSDKVYIYVHGKMGCKENAEHFAEIAIEKGYQVISFDLPEHGERKNEDYPIMPWNAVKDLQCISDYAMKQWVSVNLYACSLGVYFSLLAYKDMDIKKALFQCPVLNMERLIFDMMQWFNVTEEQLRVEKEIGTPIGETLSWDYLTYSKEHAVDQWKCQTYILYPSKDNLTPKEVVDEFADKHLVNLSVLDGAEHYFTERRYLEQLELWLRNNI</sequence>